<dbReference type="AlphaFoldDB" id="A0A502HRH2"/>
<reference evidence="1 2" key="1">
    <citation type="journal article" date="2019" name="Environ. Microbiol.">
        <title>Species interactions and distinct microbial communities in high Arctic permafrost affected cryosols are associated with the CH4 and CO2 gas fluxes.</title>
        <authorList>
            <person name="Altshuler I."/>
            <person name="Hamel J."/>
            <person name="Turney S."/>
            <person name="Magnuson E."/>
            <person name="Levesque R."/>
            <person name="Greer C."/>
            <person name="Whyte L.G."/>
        </authorList>
    </citation>
    <scope>NUCLEOTIDE SEQUENCE [LARGE SCALE GENOMIC DNA]</scope>
    <source>
        <strain evidence="1 2">E3</strain>
    </source>
</reference>
<gene>
    <name evidence="1" type="ORF">EAH78_14260</name>
</gene>
<sequence length="79" mass="8733">MSENAMTAPTNRLEDLPLHQLLFLKIRDGGGPKVAHSVAELHGITVDELKAQCRRAGEEILAERPLVVYEEPVVTWANS</sequence>
<comment type="caution">
    <text evidence="1">The sequence shown here is derived from an EMBL/GenBank/DDBJ whole genome shotgun (WGS) entry which is preliminary data.</text>
</comment>
<organism evidence="1 2">
    <name type="scientific">Pseudomonas arsenicoxydans</name>
    <dbReference type="NCBI Taxonomy" id="702115"/>
    <lineage>
        <taxon>Bacteria</taxon>
        <taxon>Pseudomonadati</taxon>
        <taxon>Pseudomonadota</taxon>
        <taxon>Gammaproteobacteria</taxon>
        <taxon>Pseudomonadales</taxon>
        <taxon>Pseudomonadaceae</taxon>
        <taxon>Pseudomonas</taxon>
    </lineage>
</organism>
<dbReference type="EMBL" id="RCZE01000006">
    <property type="protein sequence ID" value="TPG77357.1"/>
    <property type="molecule type" value="Genomic_DNA"/>
</dbReference>
<evidence type="ECO:0000313" key="1">
    <source>
        <dbReference type="EMBL" id="TPG77357.1"/>
    </source>
</evidence>
<evidence type="ECO:0000313" key="2">
    <source>
        <dbReference type="Proteomes" id="UP000317933"/>
    </source>
</evidence>
<name>A0A502HRH2_9PSED</name>
<dbReference type="Proteomes" id="UP000317933">
    <property type="component" value="Unassembled WGS sequence"/>
</dbReference>
<protein>
    <submittedName>
        <fullName evidence="1">Uncharacterized protein</fullName>
    </submittedName>
</protein>
<dbReference type="RefSeq" id="WP_140668098.1">
    <property type="nucleotide sequence ID" value="NZ_RCZE01000006.1"/>
</dbReference>
<proteinExistence type="predicted"/>
<accession>A0A502HRH2</accession>